<evidence type="ECO:0000256" key="3">
    <source>
        <dbReference type="ARBA" id="ARBA00012668"/>
    </source>
</evidence>
<dbReference type="InterPro" id="IPR013121">
    <property type="entry name" value="Fe_red_NAD-bd_6"/>
</dbReference>
<dbReference type="Pfam" id="PF08030">
    <property type="entry name" value="NAD_binding_6"/>
    <property type="match status" value="1"/>
</dbReference>
<feature type="transmembrane region" description="Helical" evidence="14">
    <location>
        <begin position="28"/>
        <end position="50"/>
    </location>
</feature>
<dbReference type="InterPro" id="IPR013112">
    <property type="entry name" value="FAD-bd_8"/>
</dbReference>
<dbReference type="EMBL" id="JACCJB010000011">
    <property type="protein sequence ID" value="KAF6222664.1"/>
    <property type="molecule type" value="Genomic_DNA"/>
</dbReference>
<dbReference type="GO" id="GO:0052851">
    <property type="term" value="F:ferric-chelate reductase (NADPH) activity"/>
    <property type="evidence" value="ECO:0007669"/>
    <property type="project" value="UniProtKB-EC"/>
</dbReference>
<keyword evidence="11 14" id="KW-0472">Membrane</keyword>
<dbReference type="InterPro" id="IPR013130">
    <property type="entry name" value="Fe3_Rdtase_TM_dom"/>
</dbReference>
<feature type="transmembrane region" description="Helical" evidence="14">
    <location>
        <begin position="173"/>
        <end position="196"/>
    </location>
</feature>
<evidence type="ECO:0000256" key="4">
    <source>
        <dbReference type="ARBA" id="ARBA00022448"/>
    </source>
</evidence>
<keyword evidence="7" id="KW-0249">Electron transport</keyword>
<evidence type="ECO:0000256" key="11">
    <source>
        <dbReference type="ARBA" id="ARBA00023136"/>
    </source>
</evidence>
<evidence type="ECO:0000256" key="9">
    <source>
        <dbReference type="ARBA" id="ARBA00023002"/>
    </source>
</evidence>
<reference evidence="16 17" key="1">
    <citation type="journal article" date="2020" name="Genomics">
        <title>Complete, high-quality genomes from long-read metagenomic sequencing of two wolf lichen thalli reveals enigmatic genome architecture.</title>
        <authorList>
            <person name="McKenzie S.K."/>
            <person name="Walston R.F."/>
            <person name="Allen J.L."/>
        </authorList>
    </citation>
    <scope>NUCLEOTIDE SEQUENCE [LARGE SCALE GENOMIC DNA]</scope>
    <source>
        <strain evidence="16">WasteWater1</strain>
    </source>
</reference>
<dbReference type="InterPro" id="IPR051410">
    <property type="entry name" value="Ferric/Cupric_Reductase"/>
</dbReference>
<dbReference type="Gene3D" id="3.40.50.80">
    <property type="entry name" value="Nucleotide-binding domain of ferredoxin-NADP reductase (FNR) module"/>
    <property type="match status" value="1"/>
</dbReference>
<dbReference type="SFLD" id="SFLDS00052">
    <property type="entry name" value="Ferric_Reductase_Domain"/>
    <property type="match status" value="1"/>
</dbReference>
<evidence type="ECO:0000259" key="15">
    <source>
        <dbReference type="PROSITE" id="PS51384"/>
    </source>
</evidence>
<name>A0A8H6FCD1_9LECA</name>
<keyword evidence="4" id="KW-0813">Transport</keyword>
<dbReference type="InterPro" id="IPR017938">
    <property type="entry name" value="Riboflavin_synthase-like_b-brl"/>
</dbReference>
<dbReference type="InterPro" id="IPR017927">
    <property type="entry name" value="FAD-bd_FR_type"/>
</dbReference>
<dbReference type="EC" id="1.16.1.9" evidence="3"/>
<dbReference type="GeneID" id="59329129"/>
<dbReference type="InterPro" id="IPR039261">
    <property type="entry name" value="FNR_nucleotide-bd"/>
</dbReference>
<evidence type="ECO:0000256" key="13">
    <source>
        <dbReference type="SAM" id="MobiDB-lite"/>
    </source>
</evidence>
<keyword evidence="9" id="KW-0560">Oxidoreductase</keyword>
<dbReference type="PANTHER" id="PTHR32361">
    <property type="entry name" value="FERRIC/CUPRIC REDUCTASE TRANSMEMBRANE COMPONENT"/>
    <property type="match status" value="1"/>
</dbReference>
<dbReference type="AlphaFoldDB" id="A0A8H6FCD1"/>
<dbReference type="PROSITE" id="PS51384">
    <property type="entry name" value="FAD_FR"/>
    <property type="match status" value="1"/>
</dbReference>
<dbReference type="Pfam" id="PF01794">
    <property type="entry name" value="Ferric_reduct"/>
    <property type="match status" value="1"/>
</dbReference>
<comment type="similarity">
    <text evidence="2">Belongs to the ferric reductase (FRE) family.</text>
</comment>
<evidence type="ECO:0000256" key="2">
    <source>
        <dbReference type="ARBA" id="ARBA00006278"/>
    </source>
</evidence>
<feature type="transmembrane region" description="Helical" evidence="14">
    <location>
        <begin position="208"/>
        <end position="229"/>
    </location>
</feature>
<dbReference type="Proteomes" id="UP000593566">
    <property type="component" value="Unassembled WGS sequence"/>
</dbReference>
<dbReference type="GO" id="GO:0015677">
    <property type="term" value="P:copper ion import"/>
    <property type="evidence" value="ECO:0007669"/>
    <property type="project" value="TreeGrafter"/>
</dbReference>
<keyword evidence="8 14" id="KW-1133">Transmembrane helix</keyword>
<evidence type="ECO:0000256" key="6">
    <source>
        <dbReference type="ARBA" id="ARBA00022692"/>
    </source>
</evidence>
<comment type="subcellular location">
    <subcellularLocation>
        <location evidence="1">Cell membrane</location>
        <topology evidence="1">Multi-pass membrane protein</topology>
    </subcellularLocation>
</comment>
<evidence type="ECO:0000256" key="7">
    <source>
        <dbReference type="ARBA" id="ARBA00022982"/>
    </source>
</evidence>
<gene>
    <name evidence="16" type="ORF">HO133_000711</name>
</gene>
<feature type="domain" description="FAD-binding FR-type" evidence="15">
    <location>
        <begin position="277"/>
        <end position="385"/>
    </location>
</feature>
<keyword evidence="17" id="KW-1185">Reference proteome</keyword>
<evidence type="ECO:0000256" key="14">
    <source>
        <dbReference type="SAM" id="Phobius"/>
    </source>
</evidence>
<dbReference type="GO" id="GO:0006879">
    <property type="term" value="P:intracellular iron ion homeostasis"/>
    <property type="evidence" value="ECO:0007669"/>
    <property type="project" value="TreeGrafter"/>
</dbReference>
<dbReference type="Pfam" id="PF08022">
    <property type="entry name" value="FAD_binding_8"/>
    <property type="match status" value="1"/>
</dbReference>
<keyword evidence="10" id="KW-0406">Ion transport</keyword>
<dbReference type="SFLD" id="SFLDG01168">
    <property type="entry name" value="Ferric_reductase_subgroup_(FRE"/>
    <property type="match status" value="1"/>
</dbReference>
<feature type="region of interest" description="Disordered" evidence="13">
    <location>
        <begin position="462"/>
        <end position="515"/>
    </location>
</feature>
<comment type="caution">
    <text evidence="16">The sequence shown here is derived from an EMBL/GenBank/DDBJ whole genome shotgun (WGS) entry which is preliminary data.</text>
</comment>
<evidence type="ECO:0000256" key="5">
    <source>
        <dbReference type="ARBA" id="ARBA00022475"/>
    </source>
</evidence>
<sequence length="575" mass="65641">MGFPYHFVTLNDEQDLRRRQLLDDYGQFAQFSVLLLPLMYQLCLGMRLLISRTWPFKPQTVKEHRSPVVSRFQQPATSYSTNLIARTRWFLDEEVLEGWNTRQEWLIAGLWAMWLLVLVFKDTGDDYLHLTKRFGIVAASQLPVHYLLAAKSWSPIQYLTRMSHEELNPYHRLFGRILIAFFSVHATMYLNFYIQMSLLLKRIQDRDVILGLSAITTFLLIGTTALARIRTWNYRVFFYLHVILSASLLPILFFHVSHLRLYIVESAAIYLLVILQRNVSQATADATIELIPSANLLVISIALTKPLSSKKYTPGQHIYLGFPSLPQKLRINPFSIANRDPHSDNKIKLVARALSGTTAMLVDCAANQKTTSLTLEGPYGAANYFPDLATYDRVLFVAGGVGATFTLPLYLDLLQRKAREERIPSPKLVWSVRQIADAQWGIKQLLEACDILPESFDAYVTQGDVDGQEPEPSARRPQSKSEAEVSDSIELQERDRLLSDSTSPEDATSRAAKTMRDGRPDFRTIVDEVFSFGSRERVAVLVCGPRGMGASVRREVTRWVWKGRDVFWHGEEFGW</sequence>
<protein>
    <recommendedName>
        <fullName evidence="3">ferric-chelate reductase (NADPH)</fullName>
        <ecNumber evidence="3">1.16.1.9</ecNumber>
    </recommendedName>
</protein>
<dbReference type="PANTHER" id="PTHR32361:SF28">
    <property type="entry name" value="FRP1P"/>
    <property type="match status" value="1"/>
</dbReference>
<evidence type="ECO:0000256" key="1">
    <source>
        <dbReference type="ARBA" id="ARBA00004651"/>
    </source>
</evidence>
<evidence type="ECO:0000256" key="10">
    <source>
        <dbReference type="ARBA" id="ARBA00023065"/>
    </source>
</evidence>
<dbReference type="CDD" id="cd06186">
    <property type="entry name" value="NOX_Duox_like_FAD_NADP"/>
    <property type="match status" value="1"/>
</dbReference>
<dbReference type="RefSeq" id="XP_037152010.1">
    <property type="nucleotide sequence ID" value="XM_037291648.1"/>
</dbReference>
<dbReference type="SUPFAM" id="SSF52343">
    <property type="entry name" value="Ferredoxin reductase-like, C-terminal NADP-linked domain"/>
    <property type="match status" value="1"/>
</dbReference>
<comment type="catalytic activity">
    <reaction evidence="12">
        <text>2 a Fe(II)-siderophore + NADP(+) + H(+) = 2 a Fe(III)-siderophore + NADPH</text>
        <dbReference type="Rhea" id="RHEA:28795"/>
        <dbReference type="Rhea" id="RHEA-COMP:11342"/>
        <dbReference type="Rhea" id="RHEA-COMP:11344"/>
        <dbReference type="ChEBI" id="CHEBI:15378"/>
        <dbReference type="ChEBI" id="CHEBI:29033"/>
        <dbReference type="ChEBI" id="CHEBI:29034"/>
        <dbReference type="ChEBI" id="CHEBI:57783"/>
        <dbReference type="ChEBI" id="CHEBI:58349"/>
        <dbReference type="EC" id="1.16.1.9"/>
    </reaction>
</comment>
<evidence type="ECO:0000256" key="12">
    <source>
        <dbReference type="ARBA" id="ARBA00048483"/>
    </source>
</evidence>
<keyword evidence="6 14" id="KW-0812">Transmembrane</keyword>
<evidence type="ECO:0000313" key="16">
    <source>
        <dbReference type="EMBL" id="KAF6222664.1"/>
    </source>
</evidence>
<keyword evidence="5" id="KW-1003">Cell membrane</keyword>
<organism evidence="16 17">
    <name type="scientific">Letharia lupina</name>
    <dbReference type="NCBI Taxonomy" id="560253"/>
    <lineage>
        <taxon>Eukaryota</taxon>
        <taxon>Fungi</taxon>
        <taxon>Dikarya</taxon>
        <taxon>Ascomycota</taxon>
        <taxon>Pezizomycotina</taxon>
        <taxon>Lecanoromycetes</taxon>
        <taxon>OSLEUM clade</taxon>
        <taxon>Lecanoromycetidae</taxon>
        <taxon>Lecanorales</taxon>
        <taxon>Lecanorineae</taxon>
        <taxon>Parmeliaceae</taxon>
        <taxon>Letharia</taxon>
    </lineage>
</organism>
<proteinExistence type="inferred from homology"/>
<accession>A0A8H6FCD1</accession>
<evidence type="ECO:0000313" key="17">
    <source>
        <dbReference type="Proteomes" id="UP000593566"/>
    </source>
</evidence>
<dbReference type="Gene3D" id="2.40.30.10">
    <property type="entry name" value="Translation factors"/>
    <property type="match status" value="1"/>
</dbReference>
<dbReference type="GO" id="GO:0006826">
    <property type="term" value="P:iron ion transport"/>
    <property type="evidence" value="ECO:0007669"/>
    <property type="project" value="TreeGrafter"/>
</dbReference>
<evidence type="ECO:0000256" key="8">
    <source>
        <dbReference type="ARBA" id="ARBA00022989"/>
    </source>
</evidence>
<dbReference type="GO" id="GO:0005886">
    <property type="term" value="C:plasma membrane"/>
    <property type="evidence" value="ECO:0007669"/>
    <property type="project" value="UniProtKB-SubCell"/>
</dbReference>
<feature type="transmembrane region" description="Helical" evidence="14">
    <location>
        <begin position="236"/>
        <end position="253"/>
    </location>
</feature>
<dbReference type="SUPFAM" id="SSF63380">
    <property type="entry name" value="Riboflavin synthase domain-like"/>
    <property type="match status" value="1"/>
</dbReference>